<organism evidence="15 16">
    <name type="scientific">Clostridium formicaceticum</name>
    <dbReference type="NCBI Taxonomy" id="1497"/>
    <lineage>
        <taxon>Bacteria</taxon>
        <taxon>Bacillati</taxon>
        <taxon>Bacillota</taxon>
        <taxon>Clostridia</taxon>
        <taxon>Eubacteriales</taxon>
        <taxon>Clostridiaceae</taxon>
        <taxon>Clostridium</taxon>
    </lineage>
</organism>
<dbReference type="RefSeq" id="WP_081562147.1">
    <property type="nucleotide sequence ID" value="NZ_CP017603.1"/>
</dbReference>
<keyword evidence="6 13" id="KW-1133">Transmembrane helix</keyword>
<dbReference type="Pfam" id="PF19300">
    <property type="entry name" value="BPD_transp_1_N"/>
    <property type="match status" value="1"/>
</dbReference>
<evidence type="ECO:0000256" key="3">
    <source>
        <dbReference type="ARBA" id="ARBA00022475"/>
    </source>
</evidence>
<evidence type="ECO:0000256" key="13">
    <source>
        <dbReference type="RuleBase" id="RU363032"/>
    </source>
</evidence>
<comment type="subcellular location">
    <subcellularLocation>
        <location evidence="1 13">Cell membrane</location>
        <topology evidence="1 13">Multi-pass membrane protein</topology>
    </subcellularLocation>
</comment>
<dbReference type="InterPro" id="IPR050036">
    <property type="entry name" value="CntB"/>
</dbReference>
<feature type="transmembrane region" description="Helical" evidence="13">
    <location>
        <begin position="231"/>
        <end position="259"/>
    </location>
</feature>
<dbReference type="NCBIfam" id="NF045469">
    <property type="entry name" value="Opp1B"/>
    <property type="match status" value="1"/>
</dbReference>
<dbReference type="CDD" id="cd06261">
    <property type="entry name" value="TM_PBP2"/>
    <property type="match status" value="1"/>
</dbReference>
<feature type="domain" description="ABC transmembrane type-1" evidence="14">
    <location>
        <begin position="98"/>
        <end position="295"/>
    </location>
</feature>
<evidence type="ECO:0000256" key="9">
    <source>
        <dbReference type="ARBA" id="ARBA00023136"/>
    </source>
</evidence>
<keyword evidence="9 13" id="KW-0472">Membrane</keyword>
<dbReference type="Proteomes" id="UP000192478">
    <property type="component" value="Chromosome"/>
</dbReference>
<comment type="similarity">
    <text evidence="10">Belongs to the binding-protein-dependent transport system permease family. OppBC subfamily.</text>
</comment>
<dbReference type="GO" id="GO:0015099">
    <property type="term" value="F:nickel cation transmembrane transporter activity"/>
    <property type="evidence" value="ECO:0007669"/>
    <property type="project" value="InterPro"/>
</dbReference>
<keyword evidence="2 13" id="KW-0813">Transport</keyword>
<proteinExistence type="inferred from homology"/>
<gene>
    <name evidence="15" type="primary">nikB_3</name>
    <name evidence="15" type="ORF">CLFO_32330</name>
</gene>
<feature type="transmembrane region" description="Helical" evidence="13">
    <location>
        <begin position="137"/>
        <end position="160"/>
    </location>
</feature>
<keyword evidence="5 13" id="KW-0812">Transmembrane</keyword>
<evidence type="ECO:0000256" key="10">
    <source>
        <dbReference type="ARBA" id="ARBA00024202"/>
    </source>
</evidence>
<feature type="transmembrane region" description="Helical" evidence="13">
    <location>
        <begin position="279"/>
        <end position="302"/>
    </location>
</feature>
<evidence type="ECO:0000256" key="12">
    <source>
        <dbReference type="ARBA" id="ARBA00044774"/>
    </source>
</evidence>
<evidence type="ECO:0000259" key="14">
    <source>
        <dbReference type="PROSITE" id="PS50928"/>
    </source>
</evidence>
<dbReference type="Pfam" id="PF00528">
    <property type="entry name" value="BPD_transp_1"/>
    <property type="match status" value="1"/>
</dbReference>
<dbReference type="EMBL" id="CP020559">
    <property type="protein sequence ID" value="ARE88827.1"/>
    <property type="molecule type" value="Genomic_DNA"/>
</dbReference>
<keyword evidence="4" id="KW-0533">Nickel</keyword>
<evidence type="ECO:0000256" key="2">
    <source>
        <dbReference type="ARBA" id="ARBA00022448"/>
    </source>
</evidence>
<dbReference type="InterPro" id="IPR050045">
    <property type="entry name" value="Opp2B"/>
</dbReference>
<protein>
    <recommendedName>
        <fullName evidence="12">Nickel import system permease protein NikB</fullName>
    </recommendedName>
</protein>
<reference evidence="15 16" key="1">
    <citation type="submission" date="2017-03" db="EMBL/GenBank/DDBJ databases">
        <title>Complete sequence of Clostridium formicaceticum DSM 92.</title>
        <authorList>
            <person name="Poehlein A."/>
            <person name="Karl M."/>
            <person name="Bengelsdorf F.R."/>
            <person name="Duerre P."/>
            <person name="Daniel R."/>
        </authorList>
    </citation>
    <scope>NUCLEOTIDE SEQUENCE [LARGE SCALE GENOMIC DNA]</scope>
    <source>
        <strain evidence="15 16">DSM 92</strain>
    </source>
</reference>
<evidence type="ECO:0000313" key="16">
    <source>
        <dbReference type="Proteomes" id="UP000192478"/>
    </source>
</evidence>
<dbReference type="PROSITE" id="PS50928">
    <property type="entry name" value="ABC_TM1"/>
    <property type="match status" value="1"/>
</dbReference>
<evidence type="ECO:0000256" key="8">
    <source>
        <dbReference type="ARBA" id="ARBA00023112"/>
    </source>
</evidence>
<evidence type="ECO:0000256" key="6">
    <source>
        <dbReference type="ARBA" id="ARBA00022989"/>
    </source>
</evidence>
<dbReference type="InterPro" id="IPR045621">
    <property type="entry name" value="BPD_transp_1_N"/>
</dbReference>
<evidence type="ECO:0000256" key="4">
    <source>
        <dbReference type="ARBA" id="ARBA00022596"/>
    </source>
</evidence>
<feature type="transmembrane region" description="Helical" evidence="13">
    <location>
        <begin position="104"/>
        <end position="125"/>
    </location>
</feature>
<evidence type="ECO:0000256" key="1">
    <source>
        <dbReference type="ARBA" id="ARBA00004651"/>
    </source>
</evidence>
<dbReference type="InterPro" id="IPR035906">
    <property type="entry name" value="MetI-like_sf"/>
</dbReference>
<dbReference type="Gene3D" id="1.10.3720.10">
    <property type="entry name" value="MetI-like"/>
    <property type="match status" value="1"/>
</dbReference>
<sequence>MLRYICKRMVFLLLVMLGVSFLAFSMSHLTPGDPAEVILRMDSIDPTPEAVALMRERMGLNDPVLVQYGKWLLKAVQGDLGVSFRTRRSVLEELLQRLPATVELTLAGTVVLLLVSIPLGLLSAFYKNTKIDHFSRFFALIGASLPSFWLGLIFIYFFAVKYSLFPVMGRGSMLHLVLPGLTLGLGMSATYARLLRASMLEVLGQDFIQAARARGLKEKTILIGHALKNALLPLVTVFGMSLGHLLGGTVIVETIFAWPGIGKYLVEAIFTRDYPVVQGYVLLMALIFVTVNLMIDISYTFIDPRMRLSGKGGSK</sequence>
<dbReference type="NCBIfam" id="NF045470">
    <property type="entry name" value="Opp2B"/>
    <property type="match status" value="1"/>
</dbReference>
<evidence type="ECO:0000313" key="15">
    <source>
        <dbReference type="EMBL" id="ARE88827.1"/>
    </source>
</evidence>
<name>A0AAC9WH77_9CLOT</name>
<dbReference type="AlphaFoldDB" id="A0AAC9WH77"/>
<feature type="transmembrane region" description="Helical" evidence="13">
    <location>
        <begin position="172"/>
        <end position="192"/>
    </location>
</feature>
<evidence type="ECO:0000256" key="7">
    <source>
        <dbReference type="ARBA" id="ARBA00023065"/>
    </source>
</evidence>
<dbReference type="PANTHER" id="PTHR43163">
    <property type="entry name" value="DIPEPTIDE TRANSPORT SYSTEM PERMEASE PROTEIN DPPB-RELATED"/>
    <property type="match status" value="1"/>
</dbReference>
<keyword evidence="8" id="KW-0921">Nickel transport</keyword>
<dbReference type="SUPFAM" id="SSF161098">
    <property type="entry name" value="MetI-like"/>
    <property type="match status" value="1"/>
</dbReference>
<keyword evidence="3" id="KW-1003">Cell membrane</keyword>
<comment type="subunit">
    <text evidence="11">The complex is composed of two ATP-binding proteins (NikD and NikE), two transmembrane proteins (NikB and NikC) and a solute-binding protein (NikA).</text>
</comment>
<evidence type="ECO:0000256" key="11">
    <source>
        <dbReference type="ARBA" id="ARBA00038669"/>
    </source>
</evidence>
<evidence type="ECO:0000256" key="5">
    <source>
        <dbReference type="ARBA" id="ARBA00022692"/>
    </source>
</evidence>
<dbReference type="InterPro" id="IPR000515">
    <property type="entry name" value="MetI-like"/>
</dbReference>
<keyword evidence="7" id="KW-0406">Ion transport</keyword>
<dbReference type="GO" id="GO:0005886">
    <property type="term" value="C:plasma membrane"/>
    <property type="evidence" value="ECO:0007669"/>
    <property type="project" value="UniProtKB-SubCell"/>
</dbReference>
<accession>A0AAC9WH77</accession>
<dbReference type="PANTHER" id="PTHR43163:SF6">
    <property type="entry name" value="DIPEPTIDE TRANSPORT SYSTEM PERMEASE PROTEIN DPPB-RELATED"/>
    <property type="match status" value="1"/>
</dbReference>